<dbReference type="InterPro" id="IPR000160">
    <property type="entry name" value="GGDEF_dom"/>
</dbReference>
<keyword evidence="2" id="KW-1133">Transmembrane helix</keyword>
<name>A0A0W0WS77_9GAMM</name>
<dbReference type="InterPro" id="IPR029787">
    <property type="entry name" value="Nucleotide_cyclase"/>
</dbReference>
<gene>
    <name evidence="4" type="ORF">Lisr_0048</name>
</gene>
<dbReference type="AlphaFoldDB" id="A0A0W0WS77"/>
<feature type="domain" description="GGDEF" evidence="3">
    <location>
        <begin position="242"/>
        <end position="371"/>
    </location>
</feature>
<feature type="transmembrane region" description="Helical" evidence="2">
    <location>
        <begin position="124"/>
        <end position="148"/>
    </location>
</feature>
<organism evidence="4 5">
    <name type="scientific">Legionella israelensis</name>
    <dbReference type="NCBI Taxonomy" id="454"/>
    <lineage>
        <taxon>Bacteria</taxon>
        <taxon>Pseudomonadati</taxon>
        <taxon>Pseudomonadota</taxon>
        <taxon>Gammaproteobacteria</taxon>
        <taxon>Legionellales</taxon>
        <taxon>Legionellaceae</taxon>
        <taxon>Legionella</taxon>
    </lineage>
</organism>
<dbReference type="CDD" id="cd01949">
    <property type="entry name" value="GGDEF"/>
    <property type="match status" value="1"/>
</dbReference>
<feature type="transmembrane region" description="Helical" evidence="2">
    <location>
        <begin position="31"/>
        <end position="49"/>
    </location>
</feature>
<dbReference type="PATRIC" id="fig|454.4.peg.49"/>
<comment type="caution">
    <text evidence="4">The sequence shown here is derived from an EMBL/GenBank/DDBJ whole genome shotgun (WGS) entry which is preliminary data.</text>
</comment>
<dbReference type="PANTHER" id="PTHR46663:SF2">
    <property type="entry name" value="GGDEF DOMAIN-CONTAINING PROTEIN"/>
    <property type="match status" value="1"/>
</dbReference>
<dbReference type="EMBL" id="LNYH01000002">
    <property type="protein sequence ID" value="KTD35156.1"/>
    <property type="molecule type" value="Genomic_DNA"/>
</dbReference>
<dbReference type="SMART" id="SM00267">
    <property type="entry name" value="GGDEF"/>
    <property type="match status" value="1"/>
</dbReference>
<feature type="transmembrane region" description="Helical" evidence="2">
    <location>
        <begin position="160"/>
        <end position="184"/>
    </location>
</feature>
<keyword evidence="2" id="KW-0472">Membrane</keyword>
<dbReference type="RefSeq" id="WP_223168269.1">
    <property type="nucleotide sequence ID" value="NZ_CAAAJA010000016.1"/>
</dbReference>
<dbReference type="SUPFAM" id="SSF55073">
    <property type="entry name" value="Nucleotide cyclase"/>
    <property type="match status" value="1"/>
</dbReference>
<reference evidence="4 5" key="1">
    <citation type="submission" date="2015-11" db="EMBL/GenBank/DDBJ databases">
        <title>Genomic analysis of 38 Legionella species identifies large and diverse effector repertoires.</title>
        <authorList>
            <person name="Burstein D."/>
            <person name="Amaro F."/>
            <person name="Zusman T."/>
            <person name="Lifshitz Z."/>
            <person name="Cohen O."/>
            <person name="Gilbert J.A."/>
            <person name="Pupko T."/>
            <person name="Shuman H.A."/>
            <person name="Segal G."/>
        </authorList>
    </citation>
    <scope>NUCLEOTIDE SEQUENCE [LARGE SCALE GENOMIC DNA]</scope>
    <source>
        <strain evidence="4 5">Bercovier 4</strain>
    </source>
</reference>
<dbReference type="PROSITE" id="PS50887">
    <property type="entry name" value="GGDEF"/>
    <property type="match status" value="1"/>
</dbReference>
<evidence type="ECO:0000259" key="3">
    <source>
        <dbReference type="PROSITE" id="PS50887"/>
    </source>
</evidence>
<dbReference type="PANTHER" id="PTHR46663">
    <property type="entry name" value="DIGUANYLATE CYCLASE DGCT-RELATED"/>
    <property type="match status" value="1"/>
</dbReference>
<feature type="transmembrane region" description="Helical" evidence="2">
    <location>
        <begin position="88"/>
        <end position="104"/>
    </location>
</feature>
<dbReference type="Proteomes" id="UP000054761">
    <property type="component" value="Unassembled WGS sequence"/>
</dbReference>
<evidence type="ECO:0000313" key="5">
    <source>
        <dbReference type="Proteomes" id="UP000054761"/>
    </source>
</evidence>
<dbReference type="GO" id="GO:0003824">
    <property type="term" value="F:catalytic activity"/>
    <property type="evidence" value="ECO:0007669"/>
    <property type="project" value="UniProtKB-ARBA"/>
</dbReference>
<dbReference type="InterPro" id="IPR052163">
    <property type="entry name" value="DGC-Regulatory_Protein"/>
</dbReference>
<evidence type="ECO:0000256" key="1">
    <source>
        <dbReference type="ARBA" id="ARBA00001946"/>
    </source>
</evidence>
<sequence>MNFFTKHLRAFYEVTNKKSTSRMTSKRRYRLIQIISIQLVLMAMILTVNTLFLQFWLIVILLIMGIISACFNLILLKKMKNTRLSGHVLILITFLIISLTYYWVGGLSNSYLAWYLVIPMTGGAILGIRGLFVYTCLSLISIFFFILFEPITIYEVPPKYLTEIFLVNILAILLLETTLLYSLLYENLQFSTELVEQNFLLQADQKKFHYLARHDNLTNLPNRTYFNAYLENLLGSVNSQTHSVTLFFMDLDRFKAINDTYGHHAGDQVLLECSKRLQRCLRNNDFIARMGGDEFIAVIVHNKNDNVPDVLAKRILQEFNQPFHIEKNRLTCHLSLGAASYPSDATSTEELLKKADKAMYAMKIKNRNREN</sequence>
<dbReference type="Gene3D" id="3.30.70.270">
    <property type="match status" value="1"/>
</dbReference>
<proteinExistence type="predicted"/>
<dbReference type="FunFam" id="3.30.70.270:FF:000001">
    <property type="entry name" value="Diguanylate cyclase domain protein"/>
    <property type="match status" value="1"/>
</dbReference>
<feature type="transmembrane region" description="Helical" evidence="2">
    <location>
        <begin position="55"/>
        <end position="76"/>
    </location>
</feature>
<comment type="cofactor">
    <cofactor evidence="1">
        <name>Mg(2+)</name>
        <dbReference type="ChEBI" id="CHEBI:18420"/>
    </cofactor>
</comment>
<dbReference type="InterPro" id="IPR043128">
    <property type="entry name" value="Rev_trsase/Diguanyl_cyclase"/>
</dbReference>
<dbReference type="NCBIfam" id="TIGR00254">
    <property type="entry name" value="GGDEF"/>
    <property type="match status" value="1"/>
</dbReference>
<keyword evidence="5" id="KW-1185">Reference proteome</keyword>
<evidence type="ECO:0000256" key="2">
    <source>
        <dbReference type="SAM" id="Phobius"/>
    </source>
</evidence>
<accession>A0A0W0WS77</accession>
<evidence type="ECO:0000313" key="4">
    <source>
        <dbReference type="EMBL" id="KTD35156.1"/>
    </source>
</evidence>
<dbReference type="Pfam" id="PF00990">
    <property type="entry name" value="GGDEF"/>
    <property type="match status" value="1"/>
</dbReference>
<dbReference type="STRING" id="454.Lisr_0048"/>
<keyword evidence="2" id="KW-0812">Transmembrane</keyword>
<protein>
    <submittedName>
        <fullName evidence="4">GGDEF/EAL domain-containing sensory box protein</fullName>
    </submittedName>
</protein>